<keyword evidence="2" id="KW-1185">Reference proteome</keyword>
<proteinExistence type="predicted"/>
<comment type="caution">
    <text evidence="1">The sequence shown here is derived from an EMBL/GenBank/DDBJ whole genome shotgun (WGS) entry which is preliminary data.</text>
</comment>
<sequence length="61" mass="6900">MLVKFGEMAMSCHVEVGWVESGHMENPRNNALPSGLLFDSPVYSWSTGVSATWSYVWDLEY</sequence>
<evidence type="ECO:0000313" key="2">
    <source>
        <dbReference type="Proteomes" id="UP001307849"/>
    </source>
</evidence>
<evidence type="ECO:0000313" key="1">
    <source>
        <dbReference type="EMBL" id="KAK6513216.1"/>
    </source>
</evidence>
<dbReference type="Proteomes" id="UP001307849">
    <property type="component" value="Unassembled WGS sequence"/>
</dbReference>
<accession>A0AAN8N505</accession>
<protein>
    <submittedName>
        <fullName evidence="1">Uncharacterized protein</fullName>
    </submittedName>
</protein>
<dbReference type="AlphaFoldDB" id="A0AAN8N505"/>
<organism evidence="1 2">
    <name type="scientific">Arthrobotrys conoides</name>
    <dbReference type="NCBI Taxonomy" id="74498"/>
    <lineage>
        <taxon>Eukaryota</taxon>
        <taxon>Fungi</taxon>
        <taxon>Dikarya</taxon>
        <taxon>Ascomycota</taxon>
        <taxon>Pezizomycotina</taxon>
        <taxon>Orbiliomycetes</taxon>
        <taxon>Orbiliales</taxon>
        <taxon>Orbiliaceae</taxon>
        <taxon>Arthrobotrys</taxon>
    </lineage>
</organism>
<gene>
    <name evidence="1" type="ORF">TWF506_009380</name>
</gene>
<name>A0AAN8N505_9PEZI</name>
<dbReference type="EMBL" id="JAVHJM010000006">
    <property type="protein sequence ID" value="KAK6513216.1"/>
    <property type="molecule type" value="Genomic_DNA"/>
</dbReference>
<reference evidence="1 2" key="1">
    <citation type="submission" date="2019-10" db="EMBL/GenBank/DDBJ databases">
        <authorList>
            <person name="Palmer J.M."/>
        </authorList>
    </citation>
    <scope>NUCLEOTIDE SEQUENCE [LARGE SCALE GENOMIC DNA]</scope>
    <source>
        <strain evidence="1 2">TWF506</strain>
    </source>
</reference>